<reference evidence="1" key="2">
    <citation type="submission" date="2024-05" db="EMBL/GenBank/DDBJ databases">
        <title>Rhodohalobacter halophilus gen. nov., sp. nov., a moderately halophilic member of the family Balneolaceae.</title>
        <authorList>
            <person name="Xia J."/>
        </authorList>
    </citation>
    <scope>NUCLEOTIDE SEQUENCE</scope>
    <source>
        <strain evidence="1">WB101</strain>
    </source>
</reference>
<gene>
    <name evidence="1" type="ORF">L6773_11535</name>
</gene>
<dbReference type="EMBL" id="JAKLWS010000013">
    <property type="protein sequence ID" value="MCG2589201.1"/>
    <property type="molecule type" value="Genomic_DNA"/>
</dbReference>
<accession>A0ABS9KED6</accession>
<comment type="caution">
    <text evidence="1">The sequence shown here is derived from an EMBL/GenBank/DDBJ whole genome shotgun (WGS) entry which is preliminary data.</text>
</comment>
<protein>
    <recommendedName>
        <fullName evidence="3">Type 4 fimbrial biogenesis protein PilX N-terminal domain-containing protein</fullName>
    </recommendedName>
</protein>
<evidence type="ECO:0008006" key="3">
    <source>
        <dbReference type="Google" id="ProtNLM"/>
    </source>
</evidence>
<organism evidence="1 2">
    <name type="scientific">Rhodohalobacter sulfatireducens</name>
    <dbReference type="NCBI Taxonomy" id="2911366"/>
    <lineage>
        <taxon>Bacteria</taxon>
        <taxon>Pseudomonadati</taxon>
        <taxon>Balneolota</taxon>
        <taxon>Balneolia</taxon>
        <taxon>Balneolales</taxon>
        <taxon>Balneolaceae</taxon>
        <taxon>Rhodohalobacter</taxon>
    </lineage>
</organism>
<dbReference type="RefSeq" id="WP_237854564.1">
    <property type="nucleotide sequence ID" value="NZ_JAKLWS010000013.1"/>
</dbReference>
<evidence type="ECO:0000313" key="1">
    <source>
        <dbReference type="EMBL" id="MCG2589201.1"/>
    </source>
</evidence>
<proteinExistence type="predicted"/>
<evidence type="ECO:0000313" key="2">
    <source>
        <dbReference type="Proteomes" id="UP001165366"/>
    </source>
</evidence>
<dbReference type="Proteomes" id="UP001165366">
    <property type="component" value="Unassembled WGS sequence"/>
</dbReference>
<keyword evidence="2" id="KW-1185">Reference proteome</keyword>
<sequence length="138" mass="15490">MSTGQIFLTLASLVLLGYISLNIQRMYVSSVETTVDMQMMNDAVNFGRDLSEEVQSYAYKYSQLDAQLGGLDDETDPSSRRTDTSQVGRVFHATVELSNEVELDHGQNGRWATIRVYEEVDNSLEMKAELRTGVVNLN</sequence>
<name>A0ABS9KED6_9BACT</name>
<reference evidence="1" key="1">
    <citation type="submission" date="2022-01" db="EMBL/GenBank/DDBJ databases">
        <authorList>
            <person name="Wang Y."/>
        </authorList>
    </citation>
    <scope>NUCLEOTIDE SEQUENCE</scope>
    <source>
        <strain evidence="1">WB101</strain>
    </source>
</reference>